<dbReference type="AlphaFoldDB" id="A0A1D8KAY1"/>
<dbReference type="EMBL" id="CP017448">
    <property type="protein sequence ID" value="AOV18132.1"/>
    <property type="molecule type" value="Genomic_DNA"/>
</dbReference>
<keyword evidence="2" id="KW-1185">Reference proteome</keyword>
<reference evidence="1 2" key="1">
    <citation type="submission" date="2016-09" db="EMBL/GenBank/DDBJ databases">
        <title>Acidihalobacter prosperus V6 (DSM14174).</title>
        <authorList>
            <person name="Khaleque H.N."/>
            <person name="Ramsay J.P."/>
            <person name="Murphy R.J.T."/>
            <person name="Kaksonen A.H."/>
            <person name="Boxall N.J."/>
            <person name="Watkin E.L.J."/>
        </authorList>
    </citation>
    <scope>NUCLEOTIDE SEQUENCE [LARGE SCALE GENOMIC DNA]</scope>
    <source>
        <strain evidence="1 2">V6</strain>
    </source>
</reference>
<dbReference type="Proteomes" id="UP000095342">
    <property type="component" value="Chromosome"/>
</dbReference>
<accession>A0A1D8KAY1</accession>
<evidence type="ECO:0000313" key="1">
    <source>
        <dbReference type="EMBL" id="AOV18132.1"/>
    </source>
</evidence>
<gene>
    <name evidence="1" type="ORF">BJI67_14615</name>
</gene>
<organism evidence="1 2">
    <name type="scientific">Acidihalobacter aeolianus</name>
    <dbReference type="NCBI Taxonomy" id="2792603"/>
    <lineage>
        <taxon>Bacteria</taxon>
        <taxon>Pseudomonadati</taxon>
        <taxon>Pseudomonadota</taxon>
        <taxon>Gammaproteobacteria</taxon>
        <taxon>Chromatiales</taxon>
        <taxon>Ectothiorhodospiraceae</taxon>
        <taxon>Acidihalobacter</taxon>
    </lineage>
</organism>
<proteinExistence type="predicted"/>
<name>A0A1D8KAY1_9GAMM</name>
<evidence type="ECO:0008006" key="3">
    <source>
        <dbReference type="Google" id="ProtNLM"/>
    </source>
</evidence>
<protein>
    <recommendedName>
        <fullName evidence="3">Helix-turn-helix domain-containing protein</fullName>
    </recommendedName>
</protein>
<dbReference type="KEGG" id="aaeo:BJI67_14615"/>
<sequence>MHSVQAAAAFLNVSPQYVIDRIVSGGLAARHDGAEYLIAIEDLQALKATLRRETEMALQALADESRDLGI</sequence>
<evidence type="ECO:0000313" key="2">
    <source>
        <dbReference type="Proteomes" id="UP000095342"/>
    </source>
</evidence>